<feature type="binding site" evidence="6">
    <location>
        <position position="25"/>
    </location>
    <ligand>
        <name>(6S)-5-formyl-5,6,7,8-tetrahydrofolate</name>
        <dbReference type="ChEBI" id="CHEBI:57457"/>
    </ligand>
</feature>
<dbReference type="NCBIfam" id="NF003661">
    <property type="entry name" value="PRK05291.1-3"/>
    <property type="match status" value="1"/>
</dbReference>
<name>A0A1I7CCW5_9BURK</name>
<dbReference type="EC" id="3.6.-.-" evidence="6"/>
<feature type="binding site" evidence="6">
    <location>
        <begin position="236"/>
        <end position="241"/>
    </location>
    <ligand>
        <name>GTP</name>
        <dbReference type="ChEBI" id="CHEBI:37565"/>
    </ligand>
</feature>
<feature type="domain" description="TrmE-type G" evidence="8">
    <location>
        <begin position="226"/>
        <end position="386"/>
    </location>
</feature>
<evidence type="ECO:0000256" key="5">
    <source>
        <dbReference type="ARBA" id="ARBA00023134"/>
    </source>
</evidence>
<dbReference type="GO" id="GO:0002098">
    <property type="term" value="P:tRNA wobble uridine modification"/>
    <property type="evidence" value="ECO:0007669"/>
    <property type="project" value="TreeGrafter"/>
</dbReference>
<keyword evidence="6" id="KW-0963">Cytoplasm</keyword>
<feature type="binding site" evidence="6">
    <location>
        <position position="240"/>
    </location>
    <ligand>
        <name>Mg(2+)</name>
        <dbReference type="ChEBI" id="CHEBI:18420"/>
    </ligand>
</feature>
<evidence type="ECO:0000256" key="1">
    <source>
        <dbReference type="ARBA" id="ARBA00011043"/>
    </source>
</evidence>
<proteinExistence type="inferred from homology"/>
<evidence type="ECO:0000256" key="3">
    <source>
        <dbReference type="ARBA" id="ARBA00022741"/>
    </source>
</evidence>
<comment type="subcellular location">
    <subcellularLocation>
        <location evidence="6">Cytoplasm</location>
    </subcellularLocation>
</comment>
<dbReference type="Gene3D" id="3.40.50.300">
    <property type="entry name" value="P-loop containing nucleotide triphosphate hydrolases"/>
    <property type="match status" value="1"/>
</dbReference>
<feature type="binding site" evidence="6">
    <location>
        <position position="464"/>
    </location>
    <ligand>
        <name>(6S)-5-formyl-5,6,7,8-tetrahydrofolate</name>
        <dbReference type="ChEBI" id="CHEBI:57457"/>
    </ligand>
</feature>
<dbReference type="Pfam" id="PF10396">
    <property type="entry name" value="TrmE_N"/>
    <property type="match status" value="1"/>
</dbReference>
<comment type="similarity">
    <text evidence="1 6 7">Belongs to the TRAFAC class TrmE-Era-EngA-EngB-Septin-like GTPase superfamily. TrmE GTPase family.</text>
</comment>
<dbReference type="InterPro" id="IPR027417">
    <property type="entry name" value="P-loop_NTPase"/>
</dbReference>
<dbReference type="GO" id="GO:0046872">
    <property type="term" value="F:metal ion binding"/>
    <property type="evidence" value="ECO:0007669"/>
    <property type="project" value="UniProtKB-KW"/>
</dbReference>
<evidence type="ECO:0000256" key="4">
    <source>
        <dbReference type="ARBA" id="ARBA00022958"/>
    </source>
</evidence>
<feature type="binding site" evidence="6">
    <location>
        <begin position="255"/>
        <end position="261"/>
    </location>
    <ligand>
        <name>GTP</name>
        <dbReference type="ChEBI" id="CHEBI:37565"/>
    </ligand>
</feature>
<gene>
    <name evidence="6" type="primary">mnmE</name>
    <name evidence="6" type="synonym">trmE</name>
    <name evidence="9" type="ORF">SAMN05192563_1006128</name>
</gene>
<evidence type="ECO:0000259" key="8">
    <source>
        <dbReference type="PROSITE" id="PS51709"/>
    </source>
</evidence>
<keyword evidence="6" id="KW-0460">Magnesium</keyword>
<feature type="binding site" evidence="6">
    <location>
        <position position="236"/>
    </location>
    <ligand>
        <name>K(+)</name>
        <dbReference type="ChEBI" id="CHEBI:29103"/>
    </ligand>
</feature>
<dbReference type="GO" id="GO:0005829">
    <property type="term" value="C:cytosol"/>
    <property type="evidence" value="ECO:0007669"/>
    <property type="project" value="TreeGrafter"/>
</dbReference>
<keyword evidence="3 6" id="KW-0547">Nucleotide-binding</keyword>
<dbReference type="PROSITE" id="PS51709">
    <property type="entry name" value="G_TRME"/>
    <property type="match status" value="1"/>
</dbReference>
<dbReference type="Gene3D" id="3.30.1360.120">
    <property type="entry name" value="Probable tRNA modification gtpase trme, domain 1"/>
    <property type="match status" value="1"/>
</dbReference>
<dbReference type="HAMAP" id="MF_00379">
    <property type="entry name" value="GTPase_MnmE"/>
    <property type="match status" value="1"/>
</dbReference>
<keyword evidence="2 6" id="KW-0819">tRNA processing</keyword>
<dbReference type="Pfam" id="PF01926">
    <property type="entry name" value="MMR_HSR1"/>
    <property type="match status" value="1"/>
</dbReference>
<dbReference type="InterPro" id="IPR004520">
    <property type="entry name" value="GTPase_MnmE"/>
</dbReference>
<comment type="cofactor">
    <cofactor evidence="6">
        <name>K(+)</name>
        <dbReference type="ChEBI" id="CHEBI:29103"/>
    </cofactor>
    <text evidence="6">Binds 1 potassium ion per subunit.</text>
</comment>
<feature type="binding site" evidence="6">
    <location>
        <position position="261"/>
    </location>
    <ligand>
        <name>Mg(2+)</name>
        <dbReference type="ChEBI" id="CHEBI:18420"/>
    </ligand>
</feature>
<dbReference type="PANTHER" id="PTHR42714">
    <property type="entry name" value="TRNA MODIFICATION GTPASE GTPBP3"/>
    <property type="match status" value="1"/>
</dbReference>
<dbReference type="GO" id="GO:0003924">
    <property type="term" value="F:GTPase activity"/>
    <property type="evidence" value="ECO:0007669"/>
    <property type="project" value="UniProtKB-UniRule"/>
</dbReference>
<evidence type="ECO:0000313" key="10">
    <source>
        <dbReference type="Proteomes" id="UP000198844"/>
    </source>
</evidence>
<feature type="binding site" evidence="6">
    <location>
        <position position="260"/>
    </location>
    <ligand>
        <name>K(+)</name>
        <dbReference type="ChEBI" id="CHEBI:29103"/>
    </ligand>
</feature>
<dbReference type="PANTHER" id="PTHR42714:SF2">
    <property type="entry name" value="TRNA MODIFICATION GTPASE GTPBP3, MITOCHONDRIAL"/>
    <property type="match status" value="1"/>
</dbReference>
<dbReference type="NCBIfam" id="TIGR00450">
    <property type="entry name" value="mnmE_trmE_thdF"/>
    <property type="match status" value="1"/>
</dbReference>
<organism evidence="9 10">
    <name type="scientific">Paraburkholderia aspalathi</name>
    <dbReference type="NCBI Taxonomy" id="1324617"/>
    <lineage>
        <taxon>Bacteria</taxon>
        <taxon>Pseudomonadati</taxon>
        <taxon>Pseudomonadota</taxon>
        <taxon>Betaproteobacteria</taxon>
        <taxon>Burkholderiales</taxon>
        <taxon>Burkholderiaceae</taxon>
        <taxon>Paraburkholderia</taxon>
    </lineage>
</organism>
<dbReference type="InterPro" id="IPR031168">
    <property type="entry name" value="G_TrmE"/>
</dbReference>
<dbReference type="RefSeq" id="WP_093634553.1">
    <property type="nucleotide sequence ID" value="NZ_CAJNBE010000051.1"/>
</dbReference>
<feature type="binding site" evidence="6">
    <location>
        <position position="257"/>
    </location>
    <ligand>
        <name>K(+)</name>
        <dbReference type="ChEBI" id="CHEBI:29103"/>
    </ligand>
</feature>
<dbReference type="CDD" id="cd04164">
    <property type="entry name" value="trmE"/>
    <property type="match status" value="1"/>
</dbReference>
<dbReference type="InterPro" id="IPR027266">
    <property type="entry name" value="TrmE/GcvT-like"/>
</dbReference>
<evidence type="ECO:0000256" key="6">
    <source>
        <dbReference type="HAMAP-Rule" id="MF_00379"/>
    </source>
</evidence>
<accession>A0A1I7CCW5</accession>
<dbReference type="InterPro" id="IPR018948">
    <property type="entry name" value="GTP-bd_TrmE_N"/>
</dbReference>
<keyword evidence="6" id="KW-0378">Hydrolase</keyword>
<protein>
    <recommendedName>
        <fullName evidence="6">tRNA modification GTPase MnmE</fullName>
        <ecNumber evidence="6">3.6.-.-</ecNumber>
    </recommendedName>
</protein>
<evidence type="ECO:0000256" key="2">
    <source>
        <dbReference type="ARBA" id="ARBA00022694"/>
    </source>
</evidence>
<comment type="subunit">
    <text evidence="6">Homodimer. Heterotetramer of two MnmE and two MnmG subunits.</text>
</comment>
<dbReference type="NCBIfam" id="TIGR00231">
    <property type="entry name" value="small_GTP"/>
    <property type="match status" value="1"/>
</dbReference>
<dbReference type="Proteomes" id="UP000198844">
    <property type="component" value="Unassembled WGS sequence"/>
</dbReference>
<dbReference type="InterPro" id="IPR027368">
    <property type="entry name" value="MnmE_dom2"/>
</dbReference>
<dbReference type="AlphaFoldDB" id="A0A1I7CCW5"/>
<dbReference type="OrthoDB" id="9805918at2"/>
<keyword evidence="4 6" id="KW-0630">Potassium</keyword>
<evidence type="ECO:0000313" key="9">
    <source>
        <dbReference type="EMBL" id="SFT97233.1"/>
    </source>
</evidence>
<reference evidence="9 10" key="1">
    <citation type="submission" date="2016-10" db="EMBL/GenBank/DDBJ databases">
        <authorList>
            <person name="de Groot N.N."/>
        </authorList>
    </citation>
    <scope>NUCLEOTIDE SEQUENCE [LARGE SCALE GENOMIC DNA]</scope>
    <source>
        <strain evidence="9 10">LMG 27731</strain>
    </source>
</reference>
<dbReference type="GO" id="GO:0005525">
    <property type="term" value="F:GTP binding"/>
    <property type="evidence" value="ECO:0007669"/>
    <property type="project" value="UniProtKB-UniRule"/>
</dbReference>
<feature type="binding site" evidence="6">
    <location>
        <position position="255"/>
    </location>
    <ligand>
        <name>K(+)</name>
        <dbReference type="ChEBI" id="CHEBI:29103"/>
    </ligand>
</feature>
<feature type="binding site" evidence="6">
    <location>
        <position position="130"/>
    </location>
    <ligand>
        <name>(6S)-5-formyl-5,6,7,8-tetrahydrofolate</name>
        <dbReference type="ChEBI" id="CHEBI:57457"/>
    </ligand>
</feature>
<keyword evidence="5 6" id="KW-0342">GTP-binding</keyword>
<dbReference type="Pfam" id="PF12631">
    <property type="entry name" value="MnmE_helical"/>
    <property type="match status" value="1"/>
</dbReference>
<dbReference type="SUPFAM" id="SSF52540">
    <property type="entry name" value="P-loop containing nucleoside triphosphate hydrolases"/>
    <property type="match status" value="1"/>
</dbReference>
<dbReference type="CDD" id="cd14858">
    <property type="entry name" value="TrmE_N"/>
    <property type="match status" value="1"/>
</dbReference>
<dbReference type="InterPro" id="IPR006073">
    <property type="entry name" value="GTP-bd"/>
</dbReference>
<feature type="binding site" evidence="6">
    <location>
        <position position="87"/>
    </location>
    <ligand>
        <name>(6S)-5-formyl-5,6,7,8-tetrahydrofolate</name>
        <dbReference type="ChEBI" id="CHEBI:57457"/>
    </ligand>
</feature>
<comment type="caution">
    <text evidence="6">Lacks conserved residue(s) required for the propagation of feature annotation.</text>
</comment>
<dbReference type="EMBL" id="FPBH01000006">
    <property type="protein sequence ID" value="SFT97233.1"/>
    <property type="molecule type" value="Genomic_DNA"/>
</dbReference>
<dbReference type="PRINTS" id="PR00326">
    <property type="entry name" value="GTP1OBG"/>
</dbReference>
<dbReference type="Gene3D" id="1.20.120.430">
    <property type="entry name" value="tRNA modification GTPase MnmE domain 2"/>
    <property type="match status" value="1"/>
</dbReference>
<sequence>MLATDSDPIVAIATAPGRGGIGVVRISFGRAGEVAAQPLMQALTGQALAPRHASYVPFLDDTGSALDRGIALYFPAPHSYTGEHVLELQGHGGPVVLQLVLQRCIDAGRAFGLRLAEPGEFTRRAFLNDKLDLAQAEAVADLIEASTEAAARSAGRSLDGAFSRDIHALVEEVITLRMLVEATLDFPEEEIDFLEAADARGKLTRIRERLVHVLSEARQGALLREGLSVVLAGQPNVGKSSLLNALAGAELAIVTPIAGTTRDKVAQTIQIEGIPLHVIDTAGLRDTEDEVEKIGIARTWSEIERADVVLHLLDARTGMTAEDETIAARFPSGVPVVRVLNKTDLTGLAPSVTPLDADLELSEVGLSAKRGDGVALLREELLRIAGWQAGAESVYLARERHLIALRAAQEHLATAAAHADQNSQALDLFAEELRLAQDQLNSITGEFSSDDLLGVIFSRFCIGK</sequence>
<dbReference type="GO" id="GO:0030488">
    <property type="term" value="P:tRNA methylation"/>
    <property type="evidence" value="ECO:0007669"/>
    <property type="project" value="TreeGrafter"/>
</dbReference>
<dbReference type="InterPro" id="IPR005225">
    <property type="entry name" value="Small_GTP-bd"/>
</dbReference>
<comment type="function">
    <text evidence="6">Exhibits a very high intrinsic GTPase hydrolysis rate. Involved in the addition of a carboxymethylaminomethyl (cmnm) group at the wobble position (U34) of certain tRNAs, forming tRNA-cmnm(5)s(2)U34.</text>
</comment>
<evidence type="ECO:0000256" key="7">
    <source>
        <dbReference type="RuleBase" id="RU003313"/>
    </source>
</evidence>
<feature type="binding site" evidence="6">
    <location>
        <begin position="280"/>
        <end position="283"/>
    </location>
    <ligand>
        <name>GTP</name>
        <dbReference type="ChEBI" id="CHEBI:37565"/>
    </ligand>
</feature>
<dbReference type="InterPro" id="IPR025867">
    <property type="entry name" value="MnmE_helical"/>
</dbReference>
<keyword evidence="6" id="KW-0479">Metal-binding</keyword>